<dbReference type="EMBL" id="CAXDID020000444">
    <property type="protein sequence ID" value="CAL6092338.1"/>
    <property type="molecule type" value="Genomic_DNA"/>
</dbReference>
<name>A0AA86PZZ6_9EUKA</name>
<dbReference type="Proteomes" id="UP001642409">
    <property type="component" value="Unassembled WGS sequence"/>
</dbReference>
<dbReference type="EMBL" id="CAXDID020000444">
    <property type="protein sequence ID" value="CAL6092348.1"/>
    <property type="molecule type" value="Genomic_DNA"/>
</dbReference>
<proteinExistence type="predicted"/>
<feature type="compositionally biased region" description="Polar residues" evidence="1">
    <location>
        <begin position="48"/>
        <end position="64"/>
    </location>
</feature>
<feature type="compositionally biased region" description="Polar residues" evidence="1">
    <location>
        <begin position="75"/>
        <end position="94"/>
    </location>
</feature>
<sequence>MYSSGTPMVKHRKVSGKDIVLMPNVHKIEDLGSLVQKSKMPTKPILQLTQLKPQSPQLQLNKTPTPKIKSPDLSGHSNVQQKANSPNNLDNEVQNKIRVQKVRKTLAPAPLGLKRAQELIPLKEVRRVKPVIQHSEELGMI</sequence>
<keyword evidence="6" id="KW-1185">Reference proteome</keyword>
<dbReference type="EMBL" id="CATOUU010000794">
    <property type="protein sequence ID" value="CAI9949201.1"/>
    <property type="molecule type" value="Genomic_DNA"/>
</dbReference>
<evidence type="ECO:0000313" key="3">
    <source>
        <dbReference type="EMBL" id="CAI9949206.1"/>
    </source>
</evidence>
<reference evidence="2" key="1">
    <citation type="submission" date="2023-06" db="EMBL/GenBank/DDBJ databases">
        <authorList>
            <person name="Kurt Z."/>
        </authorList>
    </citation>
    <scope>NUCLEOTIDE SEQUENCE</scope>
</reference>
<evidence type="ECO:0000313" key="5">
    <source>
        <dbReference type="EMBL" id="CAL6092348.1"/>
    </source>
</evidence>
<dbReference type="EMBL" id="CATOUU010000794">
    <property type="protein sequence ID" value="CAI9949206.1"/>
    <property type="molecule type" value="Genomic_DNA"/>
</dbReference>
<feature type="region of interest" description="Disordered" evidence="1">
    <location>
        <begin position="48"/>
        <end position="95"/>
    </location>
</feature>
<evidence type="ECO:0000313" key="6">
    <source>
        <dbReference type="Proteomes" id="UP001642409"/>
    </source>
</evidence>
<organism evidence="2">
    <name type="scientific">Hexamita inflata</name>
    <dbReference type="NCBI Taxonomy" id="28002"/>
    <lineage>
        <taxon>Eukaryota</taxon>
        <taxon>Metamonada</taxon>
        <taxon>Diplomonadida</taxon>
        <taxon>Hexamitidae</taxon>
        <taxon>Hexamitinae</taxon>
        <taxon>Hexamita</taxon>
    </lineage>
</organism>
<accession>A0AA86PZZ6</accession>
<evidence type="ECO:0000256" key="1">
    <source>
        <dbReference type="SAM" id="MobiDB-lite"/>
    </source>
</evidence>
<protein>
    <submittedName>
        <fullName evidence="4">Hypothetical_protein</fullName>
    </submittedName>
</protein>
<reference evidence="4 6" key="2">
    <citation type="submission" date="2024-07" db="EMBL/GenBank/DDBJ databases">
        <authorList>
            <person name="Akdeniz Z."/>
        </authorList>
    </citation>
    <scope>NUCLEOTIDE SEQUENCE [LARGE SCALE GENOMIC DNA]</scope>
</reference>
<dbReference type="AlphaFoldDB" id="A0AA86PZZ6"/>
<comment type="caution">
    <text evidence="2">The sequence shown here is derived from an EMBL/GenBank/DDBJ whole genome shotgun (WGS) entry which is preliminary data.</text>
</comment>
<evidence type="ECO:0000313" key="4">
    <source>
        <dbReference type="EMBL" id="CAL6092338.1"/>
    </source>
</evidence>
<evidence type="ECO:0000313" key="2">
    <source>
        <dbReference type="EMBL" id="CAI9949201.1"/>
    </source>
</evidence>
<gene>
    <name evidence="2" type="ORF">HINF_LOCUS36846</name>
    <name evidence="3" type="ORF">HINF_LOCUS36851</name>
    <name evidence="4" type="ORF">HINF_LOCUS66216</name>
    <name evidence="5" type="ORF">HINF_LOCUS66221</name>
</gene>